<reference evidence="1" key="1">
    <citation type="submission" date="2022-07" db="EMBL/GenBank/DDBJ databases">
        <title>Phylogenomic reconstructions and comparative analyses of Kickxellomycotina fungi.</title>
        <authorList>
            <person name="Reynolds N.K."/>
            <person name="Stajich J.E."/>
            <person name="Barry K."/>
            <person name="Grigoriev I.V."/>
            <person name="Crous P."/>
            <person name="Smith M.E."/>
        </authorList>
    </citation>
    <scope>NUCLEOTIDE SEQUENCE</scope>
    <source>
        <strain evidence="1">NRRL 5244</strain>
    </source>
</reference>
<name>A0ACC1JGR5_9FUNG</name>
<keyword evidence="2" id="KW-1185">Reference proteome</keyword>
<organism evidence="1 2">
    <name type="scientific">Linderina macrospora</name>
    <dbReference type="NCBI Taxonomy" id="4868"/>
    <lineage>
        <taxon>Eukaryota</taxon>
        <taxon>Fungi</taxon>
        <taxon>Fungi incertae sedis</taxon>
        <taxon>Zoopagomycota</taxon>
        <taxon>Kickxellomycotina</taxon>
        <taxon>Kickxellomycetes</taxon>
        <taxon>Kickxellales</taxon>
        <taxon>Kickxellaceae</taxon>
        <taxon>Linderina</taxon>
    </lineage>
</organism>
<comment type="caution">
    <text evidence="1">The sequence shown here is derived from an EMBL/GenBank/DDBJ whole genome shotgun (WGS) entry which is preliminary data.</text>
</comment>
<proteinExistence type="predicted"/>
<gene>
    <name evidence="1" type="primary">SKY1</name>
    <name evidence="1" type="ORF">FBU59_000477</name>
</gene>
<keyword evidence="1" id="KW-0808">Transferase</keyword>
<evidence type="ECO:0000313" key="2">
    <source>
        <dbReference type="Proteomes" id="UP001150603"/>
    </source>
</evidence>
<dbReference type="Proteomes" id="UP001150603">
    <property type="component" value="Unassembled WGS sequence"/>
</dbReference>
<protein>
    <submittedName>
        <fullName evidence="1">Serine/threonine protein kinase, CMGC</fullName>
        <ecNumber evidence="1">2.7.11.1</ecNumber>
    </submittedName>
</protein>
<keyword evidence="1" id="KW-0418">Kinase</keyword>
<evidence type="ECO:0000313" key="1">
    <source>
        <dbReference type="EMBL" id="KAJ1950879.1"/>
    </source>
</evidence>
<sequence length="570" mass="63123">MNNAILNAKRRAMAKKQKPKAFAKPVSATTLNLGPAIKKPPPAEAHHPHPSTSITASPAEAHGDQPSPPAKDHKSNGSQGSSGYEDEPDMEEEDIEDYCKGGYHPVKLGDQFKDKRYKVVRKLGWGHFSTVWLAYDREKNIHVALKIVKSAAHYTEAAKDEMELCQRAVDSKGNYTGENYVAQMLDSFEHSGPNGRHICMVFEVLGENLLSLLRNSRRYGSLRDALCPAKKDAGADGHDAHHGPSSSSSSTHTDHEENIDNPREGLPLPLVKQVARQIIAGLSYLHGQCNMIHTDLKPENVLVCIENVEEVIRRELQNDSIALATKRVHANTASDDSLVQTSRSVANSRAPSPSGDTSSQKPAKMDVDSLTGSAAKVAQALEKDMNGISLAGAPDPPMSSPSRSPGLKVKIADLGNATWKDHHFTEDIQTRQYRSPEVILGARWDETADMWSCACLIFELLTGDYLFEPHSGGRYSKDEDHIAQIIETVGPFPKKLALSGKYSNDFFNRRGELRHIRRLHPFPLTELLHDEYGFSSKDSKEIADFLMPMLEISPARRSLAKDMLRHKWLQ</sequence>
<accession>A0ACC1JGR5</accession>
<dbReference type="EMBL" id="JANBPW010000102">
    <property type="protein sequence ID" value="KAJ1950879.1"/>
    <property type="molecule type" value="Genomic_DNA"/>
</dbReference>
<keyword evidence="1" id="KW-0723">Serine/threonine-protein kinase</keyword>
<dbReference type="EC" id="2.7.11.1" evidence="1"/>